<feature type="compositionally biased region" description="Polar residues" evidence="1">
    <location>
        <begin position="14"/>
        <end position="37"/>
    </location>
</feature>
<keyword evidence="3" id="KW-1185">Reference proteome</keyword>
<dbReference type="AlphaFoldDB" id="U1GLS3"/>
<name>U1GLS3_ENDPU</name>
<gene>
    <name evidence="2" type="ORF">EPUS_03004</name>
</gene>
<dbReference type="GeneID" id="19238052"/>
<protein>
    <submittedName>
        <fullName evidence="2">Uncharacterized protein</fullName>
    </submittedName>
</protein>
<sequence>MSGPIDLEARHGSKGSSAFRLTNSFRSASNTSTAPDSQKNDAKRIGGRDAAEPPRRASLADLPLRLIRSKSKTTEDVQEDEERPASHNKLGDLFFTMPNEIQVQILCSLETSDILSLRLASKPLCELLQLNASIVSRVVLQKRSLGSDAMLLEKLYPPPLPVQNLDFFLQMMHRKKIVSRMICTIADYVQLKIYQVRSTSRRKQFAPSRARMESRLEASTFIIHHFLETFRTALLRQPGMANNDSSSTSAEPMSSETEIQTSIINDYPQDMLLPAFQFYRIMVSAYRQKLRPPTYAGTIERKIRGWDRTPASDADVAQVLIYGGMEEVLRVMSHPTYATRLQALNLAIDRINGRPLPVGSRWMKVKSRSKVIRDLDIPQVPNIQYMSQGSPVKLTALYLPWLSAIVAKQRKMDGAEGRTPDSQSSGAPASSPQIPSPFAYIEDLLKDHQACLASGETDMTVEDFAARASAPDGEGEDVDDTVVGGPDNATHGFIPQNHPSSFPTQYG</sequence>
<accession>U1GLS3</accession>
<evidence type="ECO:0000256" key="1">
    <source>
        <dbReference type="SAM" id="MobiDB-lite"/>
    </source>
</evidence>
<organism evidence="2 3">
    <name type="scientific">Endocarpon pusillum (strain Z07020 / HMAS-L-300199)</name>
    <name type="common">Lichen-forming fungus</name>
    <dbReference type="NCBI Taxonomy" id="1263415"/>
    <lineage>
        <taxon>Eukaryota</taxon>
        <taxon>Fungi</taxon>
        <taxon>Dikarya</taxon>
        <taxon>Ascomycota</taxon>
        <taxon>Pezizomycotina</taxon>
        <taxon>Eurotiomycetes</taxon>
        <taxon>Chaetothyriomycetidae</taxon>
        <taxon>Verrucariales</taxon>
        <taxon>Verrucariaceae</taxon>
        <taxon>Endocarpon</taxon>
    </lineage>
</organism>
<feature type="region of interest" description="Disordered" evidence="1">
    <location>
        <begin position="412"/>
        <end position="433"/>
    </location>
</feature>
<dbReference type="Proteomes" id="UP000019373">
    <property type="component" value="Unassembled WGS sequence"/>
</dbReference>
<dbReference type="OMA" id="DIPCTQI"/>
<feature type="region of interest" description="Disordered" evidence="1">
    <location>
        <begin position="1"/>
        <end position="57"/>
    </location>
</feature>
<feature type="compositionally biased region" description="Low complexity" evidence="1">
    <location>
        <begin position="420"/>
        <end position="433"/>
    </location>
</feature>
<reference evidence="3" key="1">
    <citation type="journal article" date="2014" name="BMC Genomics">
        <title>Genome characteristics reveal the impact of lichenization on lichen-forming fungus Endocarpon pusillum Hedwig (Verrucariales, Ascomycota).</title>
        <authorList>
            <person name="Wang Y.-Y."/>
            <person name="Liu B."/>
            <person name="Zhang X.-Y."/>
            <person name="Zhou Q.-M."/>
            <person name="Zhang T."/>
            <person name="Li H."/>
            <person name="Yu Y.-F."/>
            <person name="Zhang X.-L."/>
            <person name="Hao X.-Y."/>
            <person name="Wang M."/>
            <person name="Wang L."/>
            <person name="Wei J.-C."/>
        </authorList>
    </citation>
    <scope>NUCLEOTIDE SEQUENCE [LARGE SCALE GENOMIC DNA]</scope>
    <source>
        <strain evidence="3">Z07020 / HMAS-L-300199</strain>
    </source>
</reference>
<feature type="compositionally biased region" description="Polar residues" evidence="1">
    <location>
        <begin position="497"/>
        <end position="507"/>
    </location>
</feature>
<feature type="region of interest" description="Disordered" evidence="1">
    <location>
        <begin position="468"/>
        <end position="507"/>
    </location>
</feature>
<dbReference type="HOGENOM" id="CLU_537510_0_0_1"/>
<proteinExistence type="predicted"/>
<evidence type="ECO:0000313" key="2">
    <source>
        <dbReference type="EMBL" id="ERF73163.1"/>
    </source>
</evidence>
<dbReference type="OrthoDB" id="5396937at2759"/>
<dbReference type="eggNOG" id="ENOG502S9GA">
    <property type="taxonomic scope" value="Eukaryota"/>
</dbReference>
<feature type="compositionally biased region" description="Basic and acidic residues" evidence="1">
    <location>
        <begin position="38"/>
        <end position="55"/>
    </location>
</feature>
<evidence type="ECO:0000313" key="3">
    <source>
        <dbReference type="Proteomes" id="UP000019373"/>
    </source>
</evidence>
<dbReference type="EMBL" id="KE720972">
    <property type="protein sequence ID" value="ERF73163.1"/>
    <property type="molecule type" value="Genomic_DNA"/>
</dbReference>
<dbReference type="RefSeq" id="XP_007801137.1">
    <property type="nucleotide sequence ID" value="XM_007802946.1"/>
</dbReference>